<name>A0A553SQK5_NIACI</name>
<reference evidence="1" key="1">
    <citation type="submission" date="2018-10" db="EMBL/GenBank/DDBJ databases">
        <title>FDA dAtabase for Regulatory Grade micrObial Sequences (FDA-ARGOS): Supporting development and validation of Infectious Disease Dx tests.</title>
        <authorList>
            <person name="Minogue T."/>
            <person name="Wolcott M."/>
            <person name="Wasieloski L."/>
            <person name="Aguilar W."/>
            <person name="Moore D."/>
            <person name="Tallon L.J."/>
            <person name="Sadzewicz L."/>
            <person name="Sengamalay N."/>
            <person name="Ott S."/>
            <person name="Godinez A."/>
            <person name="Nagaraj S."/>
            <person name="Vavikolanu K."/>
            <person name="Vyas G."/>
            <person name="Nadendla S."/>
            <person name="Aluvathingal J."/>
            <person name="Sichtig H."/>
        </authorList>
    </citation>
    <scope>NUCLEOTIDE SEQUENCE</scope>
    <source>
        <strain evidence="1">FDAARGOS_343</strain>
        <plasmid evidence="1">unnamed2</plasmid>
    </source>
</reference>
<dbReference type="EMBL" id="RIBP01000003">
    <property type="protein sequence ID" value="TRZ39246.1"/>
    <property type="molecule type" value="Genomic_DNA"/>
</dbReference>
<organism evidence="1">
    <name type="scientific">Niallia circulans</name>
    <name type="common">Bacillus circulans</name>
    <dbReference type="NCBI Taxonomy" id="1397"/>
    <lineage>
        <taxon>Bacteria</taxon>
        <taxon>Bacillati</taxon>
        <taxon>Bacillota</taxon>
        <taxon>Bacilli</taxon>
        <taxon>Bacillales</taxon>
        <taxon>Bacillaceae</taxon>
        <taxon>Niallia</taxon>
    </lineage>
</organism>
<sequence length="135" mass="15507">MNNNNITIYGYINKLKQIKQGEFEGVVSAFYKVPYDWMENIVLCLGYKSINEFLDTYTYDNTDEIIDFAIEDGMLIECGAEEKILETMAEWCPHCCAEVELPLIFKKHICPNCKFEIIPCAQCEKQNCGHCPLAS</sequence>
<keyword evidence="1" id="KW-0614">Plasmid</keyword>
<evidence type="ECO:0000313" key="1">
    <source>
        <dbReference type="EMBL" id="TRZ39246.1"/>
    </source>
</evidence>
<geneLocation type="plasmid" evidence="1">
    <name>unnamed2</name>
</geneLocation>
<protein>
    <submittedName>
        <fullName evidence="1">Uncharacterized protein</fullName>
    </submittedName>
</protein>
<proteinExistence type="predicted"/>
<dbReference type="AlphaFoldDB" id="A0A553SQK5"/>
<comment type="caution">
    <text evidence="1">The sequence shown here is derived from an EMBL/GenBank/DDBJ whole genome shotgun (WGS) entry which is preliminary data.</text>
</comment>
<accession>A0A553SQK5</accession>
<gene>
    <name evidence="1" type="ORF">CEQ21_07715</name>
</gene>
<dbReference type="RefSeq" id="WP_185762826.1">
    <property type="nucleotide sequence ID" value="NZ_CM017506.1"/>
</dbReference>
<dbReference type="Proteomes" id="UP000319837">
    <property type="component" value="Plasmid unnamed2"/>
</dbReference>